<evidence type="ECO:0000313" key="3">
    <source>
        <dbReference type="Proteomes" id="UP000006565"/>
    </source>
</evidence>
<dbReference type="KEGG" id="mpi:Mpet_1834"/>
<accession>E1RIC1</accession>
<gene>
    <name evidence="2" type="ordered locus">Mpet_1834</name>
</gene>
<reference evidence="2 3" key="1">
    <citation type="journal article" date="2010" name="Stand. Genomic Sci.">
        <title>Complete genome sequence of Methanoplanus petrolearius type strain (SEBR 4847).</title>
        <authorList>
            <person name="Brambilla E."/>
            <person name="Djao O.D."/>
            <person name="Daligault H."/>
            <person name="Lapidus A."/>
            <person name="Lucas S."/>
            <person name="Hammon N."/>
            <person name="Nolan M."/>
            <person name="Tice H."/>
            <person name="Cheng J.F."/>
            <person name="Han C."/>
            <person name="Tapia R."/>
            <person name="Goodwin L."/>
            <person name="Pitluck S."/>
            <person name="Liolios K."/>
            <person name="Ivanova N."/>
            <person name="Mavromatis K."/>
            <person name="Mikhailova N."/>
            <person name="Pati A."/>
            <person name="Chen A."/>
            <person name="Palaniappan K."/>
            <person name="Land M."/>
            <person name="Hauser L."/>
            <person name="Chang Y.J."/>
            <person name="Jeffries C.D."/>
            <person name="Rohde M."/>
            <person name="Spring S."/>
            <person name="Sikorski J."/>
            <person name="Goker M."/>
            <person name="Woyke T."/>
            <person name="Bristow J."/>
            <person name="Eisen J.A."/>
            <person name="Markowitz V."/>
            <person name="Hugenholtz P."/>
            <person name="Kyrpides N.C."/>
            <person name="Klenk H.P."/>
        </authorList>
    </citation>
    <scope>NUCLEOTIDE SEQUENCE [LARGE SCALE GENOMIC DNA]</scope>
    <source>
        <strain evidence="3">DSM 11571 / OCM 486 / SEBR 4847</strain>
    </source>
</reference>
<evidence type="ECO:0000313" key="2">
    <source>
        <dbReference type="EMBL" id="ADN36586.1"/>
    </source>
</evidence>
<dbReference type="HOGENOM" id="CLU_2490503_0_0_2"/>
<sequence length="86" mass="10524">MFISNRQEIVEYSASVWMQKIVIFAVFRLYLSFTLQFTWRFMENHLLKNHTKYQFSMIFIMREKYLVPNKKSSDMDLVLVVSMVRE</sequence>
<name>E1RIC1_METP4</name>
<dbReference type="EMBL" id="CP002117">
    <property type="protein sequence ID" value="ADN36586.1"/>
    <property type="molecule type" value="Genomic_DNA"/>
</dbReference>
<keyword evidence="3" id="KW-1185">Reference proteome</keyword>
<organism evidence="2 3">
    <name type="scientific">Methanolacinia petrolearia (strain DSM 11571 / OCM 486 / SEBR 4847)</name>
    <name type="common">Methanoplanus petrolearius</name>
    <dbReference type="NCBI Taxonomy" id="679926"/>
    <lineage>
        <taxon>Archaea</taxon>
        <taxon>Methanobacteriati</taxon>
        <taxon>Methanobacteriota</taxon>
        <taxon>Stenosarchaea group</taxon>
        <taxon>Methanomicrobia</taxon>
        <taxon>Methanomicrobiales</taxon>
        <taxon>Methanomicrobiaceae</taxon>
        <taxon>Methanolacinia</taxon>
    </lineage>
</organism>
<keyword evidence="1" id="KW-0812">Transmembrane</keyword>
<feature type="transmembrane region" description="Helical" evidence="1">
    <location>
        <begin position="21"/>
        <end position="39"/>
    </location>
</feature>
<dbReference type="Proteomes" id="UP000006565">
    <property type="component" value="Chromosome"/>
</dbReference>
<protein>
    <submittedName>
        <fullName evidence="2">Uncharacterized protein</fullName>
    </submittedName>
</protein>
<keyword evidence="1" id="KW-1133">Transmembrane helix</keyword>
<dbReference type="STRING" id="679926.Mpet_1834"/>
<keyword evidence="1" id="KW-0472">Membrane</keyword>
<proteinExistence type="predicted"/>
<dbReference type="AlphaFoldDB" id="E1RIC1"/>
<evidence type="ECO:0000256" key="1">
    <source>
        <dbReference type="SAM" id="Phobius"/>
    </source>
</evidence>